<proteinExistence type="predicted"/>
<keyword evidence="3" id="KW-1185">Reference proteome</keyword>
<comment type="caution">
    <text evidence="2">The sequence shown here is derived from an EMBL/GenBank/DDBJ whole genome shotgun (WGS) entry which is preliminary data.</text>
</comment>
<dbReference type="RefSeq" id="WP_285522096.1">
    <property type="nucleotide sequence ID" value="NZ_JASNGB010000030.1"/>
</dbReference>
<accession>A0ABT7JF72</accession>
<dbReference type="Proteomes" id="UP001302059">
    <property type="component" value="Unassembled WGS sequence"/>
</dbReference>
<dbReference type="SUPFAM" id="SSF47413">
    <property type="entry name" value="lambda repressor-like DNA-binding domains"/>
    <property type="match status" value="1"/>
</dbReference>
<dbReference type="InterPro" id="IPR001387">
    <property type="entry name" value="Cro/C1-type_HTH"/>
</dbReference>
<dbReference type="Gene3D" id="1.10.260.40">
    <property type="entry name" value="lambda repressor-like DNA-binding domains"/>
    <property type="match status" value="1"/>
</dbReference>
<dbReference type="Gene3D" id="3.30.160.250">
    <property type="match status" value="1"/>
</dbReference>
<organism evidence="2 3">
    <name type="scientific">Deinococcus rhizophilus</name>
    <dbReference type="NCBI Taxonomy" id="3049544"/>
    <lineage>
        <taxon>Bacteria</taxon>
        <taxon>Thermotogati</taxon>
        <taxon>Deinococcota</taxon>
        <taxon>Deinococci</taxon>
        <taxon>Deinococcales</taxon>
        <taxon>Deinococcaceae</taxon>
        <taxon>Deinococcus</taxon>
    </lineage>
</organism>
<reference evidence="2 3" key="1">
    <citation type="submission" date="2023-05" db="EMBL/GenBank/DDBJ databases">
        <authorList>
            <person name="Gao F."/>
        </authorList>
    </citation>
    <scope>NUCLEOTIDE SEQUENCE [LARGE SCALE GENOMIC DNA]</scope>
    <source>
        <strain evidence="2 3">MIMF12</strain>
    </source>
</reference>
<dbReference type="SMART" id="SM00530">
    <property type="entry name" value="HTH_XRE"/>
    <property type="match status" value="1"/>
</dbReference>
<evidence type="ECO:0000313" key="2">
    <source>
        <dbReference type="EMBL" id="MDL2343586.1"/>
    </source>
</evidence>
<dbReference type="InterPro" id="IPR010982">
    <property type="entry name" value="Lambda_DNA-bd_dom_sf"/>
</dbReference>
<evidence type="ECO:0000313" key="3">
    <source>
        <dbReference type="Proteomes" id="UP001302059"/>
    </source>
</evidence>
<gene>
    <name evidence="2" type="ORF">QOL99_05410</name>
</gene>
<dbReference type="Pfam" id="PF01381">
    <property type="entry name" value="HTH_3"/>
    <property type="match status" value="1"/>
</dbReference>
<name>A0ABT7JF72_9DEIO</name>
<evidence type="ECO:0000259" key="1">
    <source>
        <dbReference type="PROSITE" id="PS50943"/>
    </source>
</evidence>
<feature type="domain" description="HTH cro/C1-type" evidence="1">
    <location>
        <begin position="99"/>
        <end position="129"/>
    </location>
</feature>
<sequence length="160" mass="17796">MRSSESEGPWMYLTIINSGERNWNALVPELHCVGTAPGRDDLIRQTREAIALALEDQPEHQPRLRGRDDLDAGLLADLDGSEELLWLTPAEMNPVSLEIEQALEKAGITQAELARRLGTSRSAVNRLVNPFYWGHSLDMLRRVAAALEAELEVRLTAKAS</sequence>
<protein>
    <submittedName>
        <fullName evidence="2">Helix-turn-helix transcriptional regulator</fullName>
    </submittedName>
</protein>
<dbReference type="EMBL" id="JASNGB010000030">
    <property type="protein sequence ID" value="MDL2343586.1"/>
    <property type="molecule type" value="Genomic_DNA"/>
</dbReference>
<dbReference type="PROSITE" id="PS50943">
    <property type="entry name" value="HTH_CROC1"/>
    <property type="match status" value="1"/>
</dbReference>
<dbReference type="CDD" id="cd00093">
    <property type="entry name" value="HTH_XRE"/>
    <property type="match status" value="1"/>
</dbReference>